<accession>A0ABV8UAA3</accession>
<evidence type="ECO:0000259" key="1">
    <source>
        <dbReference type="Pfam" id="PF06172"/>
    </source>
</evidence>
<dbReference type="Proteomes" id="UP001595776">
    <property type="component" value="Unassembled WGS sequence"/>
</dbReference>
<dbReference type="CDD" id="cd06121">
    <property type="entry name" value="cupin_YML079wp"/>
    <property type="match status" value="1"/>
</dbReference>
<feature type="domain" description="DUF985" evidence="1">
    <location>
        <begin position="6"/>
        <end position="132"/>
    </location>
</feature>
<keyword evidence="3" id="KW-1185">Reference proteome</keyword>
<dbReference type="Gene3D" id="2.60.120.10">
    <property type="entry name" value="Jelly Rolls"/>
    <property type="match status" value="1"/>
</dbReference>
<dbReference type="InterPro" id="IPR014710">
    <property type="entry name" value="RmlC-like_jellyroll"/>
</dbReference>
<reference evidence="3" key="1">
    <citation type="journal article" date="2019" name="Int. J. Syst. Evol. Microbiol.">
        <title>The Global Catalogue of Microorganisms (GCM) 10K type strain sequencing project: providing services to taxonomists for standard genome sequencing and annotation.</title>
        <authorList>
            <consortium name="The Broad Institute Genomics Platform"/>
            <consortium name="The Broad Institute Genome Sequencing Center for Infectious Disease"/>
            <person name="Wu L."/>
            <person name="Ma J."/>
        </authorList>
    </citation>
    <scope>NUCLEOTIDE SEQUENCE [LARGE SCALE GENOMIC DNA]</scope>
    <source>
        <strain evidence="3">CGMCC 1.15304</strain>
    </source>
</reference>
<organism evidence="2 3">
    <name type="scientific">Kordiimonas lipolytica</name>
    <dbReference type="NCBI Taxonomy" id="1662421"/>
    <lineage>
        <taxon>Bacteria</taxon>
        <taxon>Pseudomonadati</taxon>
        <taxon>Pseudomonadota</taxon>
        <taxon>Alphaproteobacteria</taxon>
        <taxon>Kordiimonadales</taxon>
        <taxon>Kordiimonadaceae</taxon>
        <taxon>Kordiimonas</taxon>
    </lineage>
</organism>
<protein>
    <submittedName>
        <fullName evidence="2">Cupin domain-containing protein</fullName>
    </submittedName>
</protein>
<comment type="caution">
    <text evidence="2">The sequence shown here is derived from an EMBL/GenBank/DDBJ whole genome shotgun (WGS) entry which is preliminary data.</text>
</comment>
<dbReference type="RefSeq" id="WP_068152517.1">
    <property type="nucleotide sequence ID" value="NZ_JBHSCR010000005.1"/>
</dbReference>
<gene>
    <name evidence="2" type="ORF">ACFO5Q_07800</name>
</gene>
<name>A0ABV8UAA3_9PROT</name>
<dbReference type="EMBL" id="JBHSCR010000005">
    <property type="protein sequence ID" value="MFC4347741.1"/>
    <property type="molecule type" value="Genomic_DNA"/>
</dbReference>
<dbReference type="Pfam" id="PF06172">
    <property type="entry name" value="Cupin_5"/>
    <property type="match status" value="1"/>
</dbReference>
<dbReference type="InterPro" id="IPR039935">
    <property type="entry name" value="YML079W-like"/>
</dbReference>
<dbReference type="PANTHER" id="PTHR33387">
    <property type="entry name" value="RMLC-LIKE JELLY ROLL FOLD PROTEIN"/>
    <property type="match status" value="1"/>
</dbReference>
<dbReference type="SUPFAM" id="SSF51182">
    <property type="entry name" value="RmlC-like cupins"/>
    <property type="match status" value="1"/>
</dbReference>
<dbReference type="PANTHER" id="PTHR33387:SF3">
    <property type="entry name" value="DUF985 DOMAIN-CONTAINING PROTEIN"/>
    <property type="match status" value="1"/>
</dbReference>
<evidence type="ECO:0000313" key="3">
    <source>
        <dbReference type="Proteomes" id="UP001595776"/>
    </source>
</evidence>
<evidence type="ECO:0000313" key="2">
    <source>
        <dbReference type="EMBL" id="MFC4347741.1"/>
    </source>
</evidence>
<sequence>MTTAAEIIEKLNLSPHPEGGYYRRTYCHDRRVDGRAYASSIYYLIEQKSFALWHRVDADELWFWHGGAPAIIEMGANTVADESHTMGMDVVAGHKPQLVIPGNTWQRIRSTGDWTLFSSVVSPEFTFETLDLHIESRPADK</sequence>
<dbReference type="InterPro" id="IPR011051">
    <property type="entry name" value="RmlC_Cupin_sf"/>
</dbReference>
<dbReference type="InterPro" id="IPR009327">
    <property type="entry name" value="Cupin_DUF985"/>
</dbReference>
<proteinExistence type="predicted"/>